<evidence type="ECO:0000313" key="1">
    <source>
        <dbReference type="EMBL" id="GJT15499.1"/>
    </source>
</evidence>
<organism evidence="1 2">
    <name type="scientific">Tanacetum coccineum</name>
    <dbReference type="NCBI Taxonomy" id="301880"/>
    <lineage>
        <taxon>Eukaryota</taxon>
        <taxon>Viridiplantae</taxon>
        <taxon>Streptophyta</taxon>
        <taxon>Embryophyta</taxon>
        <taxon>Tracheophyta</taxon>
        <taxon>Spermatophyta</taxon>
        <taxon>Magnoliopsida</taxon>
        <taxon>eudicotyledons</taxon>
        <taxon>Gunneridae</taxon>
        <taxon>Pentapetalae</taxon>
        <taxon>asterids</taxon>
        <taxon>campanulids</taxon>
        <taxon>Asterales</taxon>
        <taxon>Asteraceae</taxon>
        <taxon>Asteroideae</taxon>
        <taxon>Anthemideae</taxon>
        <taxon>Anthemidinae</taxon>
        <taxon>Tanacetum</taxon>
    </lineage>
</organism>
<gene>
    <name evidence="1" type="ORF">Tco_0874205</name>
</gene>
<name>A0ABQ5BMN3_9ASTR</name>
<reference evidence="1" key="1">
    <citation type="journal article" date="2022" name="Int. J. Mol. Sci.">
        <title>Draft Genome of Tanacetum Coccineum: Genomic Comparison of Closely Related Tanacetum-Family Plants.</title>
        <authorList>
            <person name="Yamashiro T."/>
            <person name="Shiraishi A."/>
            <person name="Nakayama K."/>
            <person name="Satake H."/>
        </authorList>
    </citation>
    <scope>NUCLEOTIDE SEQUENCE</scope>
</reference>
<reference evidence="1" key="2">
    <citation type="submission" date="2022-01" db="EMBL/GenBank/DDBJ databases">
        <authorList>
            <person name="Yamashiro T."/>
            <person name="Shiraishi A."/>
            <person name="Satake H."/>
            <person name="Nakayama K."/>
        </authorList>
    </citation>
    <scope>NUCLEOTIDE SEQUENCE</scope>
</reference>
<evidence type="ECO:0000313" key="2">
    <source>
        <dbReference type="Proteomes" id="UP001151760"/>
    </source>
</evidence>
<protein>
    <submittedName>
        <fullName evidence="1">Uncharacterized protein</fullName>
    </submittedName>
</protein>
<comment type="caution">
    <text evidence="1">The sequence shown here is derived from an EMBL/GenBank/DDBJ whole genome shotgun (WGS) entry which is preliminary data.</text>
</comment>
<dbReference type="Proteomes" id="UP001151760">
    <property type="component" value="Unassembled WGS sequence"/>
</dbReference>
<sequence>MKRRKTTHNKKTLFIYYDKHEDASHEALLFKVAMLDSSPEFMEIGVIQLLLESIVAFWLMGMAHKVMPKTSKIHILGWNFVASIPLWAKKNPEIEDFSSCVYVSTVMSPGGGPSLASPWMMSWASLPIHNVE</sequence>
<dbReference type="EMBL" id="BQNB010013401">
    <property type="protein sequence ID" value="GJT15499.1"/>
    <property type="molecule type" value="Genomic_DNA"/>
</dbReference>
<proteinExistence type="predicted"/>
<keyword evidence="2" id="KW-1185">Reference proteome</keyword>
<accession>A0ABQ5BMN3</accession>